<reference evidence="1" key="1">
    <citation type="journal article" date="2015" name="Nature">
        <title>Complex archaea that bridge the gap between prokaryotes and eukaryotes.</title>
        <authorList>
            <person name="Spang A."/>
            <person name="Saw J.H."/>
            <person name="Jorgensen S.L."/>
            <person name="Zaremba-Niedzwiedzka K."/>
            <person name="Martijn J."/>
            <person name="Lind A.E."/>
            <person name="van Eijk R."/>
            <person name="Schleper C."/>
            <person name="Guy L."/>
            <person name="Ettema T.J."/>
        </authorList>
    </citation>
    <scope>NUCLEOTIDE SEQUENCE</scope>
</reference>
<gene>
    <name evidence="1" type="ORF">LCGC14_2864990</name>
</gene>
<dbReference type="EMBL" id="LAZR01055464">
    <property type="protein sequence ID" value="KKK76306.1"/>
    <property type="molecule type" value="Genomic_DNA"/>
</dbReference>
<dbReference type="AlphaFoldDB" id="A0A0F9AVQ7"/>
<name>A0A0F9AVQ7_9ZZZZ</name>
<proteinExistence type="predicted"/>
<protein>
    <submittedName>
        <fullName evidence="1">Uncharacterized protein</fullName>
    </submittedName>
</protein>
<evidence type="ECO:0000313" key="1">
    <source>
        <dbReference type="EMBL" id="KKK76306.1"/>
    </source>
</evidence>
<comment type="caution">
    <text evidence="1">The sequence shown here is derived from an EMBL/GenBank/DDBJ whole genome shotgun (WGS) entry which is preliminary data.</text>
</comment>
<sequence length="149" mass="16566">MMCCPRCGQRSHYALRAHPFYEYEVCVYCFVELDREVEANSEVQTEEERSPMNRSGTFQERLEAAVSLSQKVTIERHDVEGGEDYFSIEVESDTGDFGKLTGSVDLNITDATPGKLVAAIEDTAGVITSAIEVMRKRPPESVTAPEPVL</sequence>
<accession>A0A0F9AVQ7</accession>
<organism evidence="1">
    <name type="scientific">marine sediment metagenome</name>
    <dbReference type="NCBI Taxonomy" id="412755"/>
    <lineage>
        <taxon>unclassified sequences</taxon>
        <taxon>metagenomes</taxon>
        <taxon>ecological metagenomes</taxon>
    </lineage>
</organism>